<accession>A0ABC8R3N3</accession>
<gene>
    <name evidence="2" type="ORF">ILEXP_LOCUS4561</name>
</gene>
<organism evidence="2 3">
    <name type="scientific">Ilex paraguariensis</name>
    <name type="common">yerba mate</name>
    <dbReference type="NCBI Taxonomy" id="185542"/>
    <lineage>
        <taxon>Eukaryota</taxon>
        <taxon>Viridiplantae</taxon>
        <taxon>Streptophyta</taxon>
        <taxon>Embryophyta</taxon>
        <taxon>Tracheophyta</taxon>
        <taxon>Spermatophyta</taxon>
        <taxon>Magnoliopsida</taxon>
        <taxon>eudicotyledons</taxon>
        <taxon>Gunneridae</taxon>
        <taxon>Pentapetalae</taxon>
        <taxon>asterids</taxon>
        <taxon>campanulids</taxon>
        <taxon>Aquifoliales</taxon>
        <taxon>Aquifoliaceae</taxon>
        <taxon>Ilex</taxon>
    </lineage>
</organism>
<sequence length="116" mass="13614">MRRSSDYRPNNQYGWGTTSYEYHPPVPQIQRMPTLLPGVPQYPDVYMLFNNKVTYGEEQNQKKVPKSQKKVSFVEPEKTTEIDKVHEESMDEKADGFLQRAHQNFGLSRWATFKVS</sequence>
<protein>
    <submittedName>
        <fullName evidence="2">Uncharacterized protein</fullName>
    </submittedName>
</protein>
<keyword evidence="3" id="KW-1185">Reference proteome</keyword>
<proteinExistence type="predicted"/>
<dbReference type="PANTHER" id="PTHR38224">
    <property type="entry name" value="PHLOEM SPECIFIC PROTEIN"/>
    <property type="match status" value="1"/>
</dbReference>
<evidence type="ECO:0000313" key="3">
    <source>
        <dbReference type="Proteomes" id="UP001642360"/>
    </source>
</evidence>
<evidence type="ECO:0000256" key="1">
    <source>
        <dbReference type="SAM" id="MobiDB-lite"/>
    </source>
</evidence>
<feature type="region of interest" description="Disordered" evidence="1">
    <location>
        <begin position="59"/>
        <end position="78"/>
    </location>
</feature>
<evidence type="ECO:0000313" key="2">
    <source>
        <dbReference type="EMBL" id="CAK9137544.1"/>
    </source>
</evidence>
<name>A0ABC8R3N3_9AQUA</name>
<reference evidence="2 3" key="1">
    <citation type="submission" date="2024-02" db="EMBL/GenBank/DDBJ databases">
        <authorList>
            <person name="Vignale AGUSTIN F."/>
            <person name="Sosa J E."/>
            <person name="Modenutti C."/>
        </authorList>
    </citation>
    <scope>NUCLEOTIDE SEQUENCE [LARGE SCALE GENOMIC DNA]</scope>
</reference>
<comment type="caution">
    <text evidence="2">The sequence shown here is derived from an EMBL/GenBank/DDBJ whole genome shotgun (WGS) entry which is preliminary data.</text>
</comment>
<dbReference type="AlphaFoldDB" id="A0ABC8R3N3"/>
<dbReference type="EMBL" id="CAUOFW020000825">
    <property type="protein sequence ID" value="CAK9137544.1"/>
    <property type="molecule type" value="Genomic_DNA"/>
</dbReference>
<dbReference type="PANTHER" id="PTHR38224:SF1">
    <property type="entry name" value="PHLOEM SPECIFIC PROTEIN"/>
    <property type="match status" value="1"/>
</dbReference>
<dbReference type="Proteomes" id="UP001642360">
    <property type="component" value="Unassembled WGS sequence"/>
</dbReference>